<dbReference type="InterPro" id="IPR000352">
    <property type="entry name" value="Pep_chain_release_fac_I"/>
</dbReference>
<name>A0ABM8FT99_9MICO</name>
<keyword evidence="3" id="KW-1133">Transmembrane helix</keyword>
<dbReference type="InterPro" id="IPR045853">
    <property type="entry name" value="Pep_chain_release_fac_I_sf"/>
</dbReference>
<evidence type="ECO:0000256" key="1">
    <source>
        <dbReference type="ARBA" id="ARBA00010835"/>
    </source>
</evidence>
<dbReference type="Proteomes" id="UP001321543">
    <property type="component" value="Chromosome"/>
</dbReference>
<organism evidence="5 6">
    <name type="scientific">Microbacterium suwonense</name>
    <dbReference type="NCBI Taxonomy" id="683047"/>
    <lineage>
        <taxon>Bacteria</taxon>
        <taxon>Bacillati</taxon>
        <taxon>Actinomycetota</taxon>
        <taxon>Actinomycetes</taxon>
        <taxon>Micrococcales</taxon>
        <taxon>Microbacteriaceae</taxon>
        <taxon>Microbacterium</taxon>
    </lineage>
</organism>
<gene>
    <name evidence="5" type="ORF">GCM10025863_15100</name>
</gene>
<evidence type="ECO:0000256" key="2">
    <source>
        <dbReference type="SAM" id="MobiDB-lite"/>
    </source>
</evidence>
<comment type="similarity">
    <text evidence="1">Belongs to the prokaryotic/mitochondrial release factor family.</text>
</comment>
<evidence type="ECO:0000256" key="3">
    <source>
        <dbReference type="SAM" id="Phobius"/>
    </source>
</evidence>
<keyword evidence="3" id="KW-0472">Membrane</keyword>
<evidence type="ECO:0000259" key="4">
    <source>
        <dbReference type="Pfam" id="PF00472"/>
    </source>
</evidence>
<feature type="domain" description="Prokaryotic-type class I peptide chain release factors" evidence="4">
    <location>
        <begin position="110"/>
        <end position="232"/>
    </location>
</feature>
<dbReference type="Gene3D" id="3.30.160.20">
    <property type="match status" value="1"/>
</dbReference>
<evidence type="ECO:0000313" key="6">
    <source>
        <dbReference type="Proteomes" id="UP001321543"/>
    </source>
</evidence>
<protein>
    <recommendedName>
        <fullName evidence="4">Prokaryotic-type class I peptide chain release factors domain-containing protein</fullName>
    </recommendedName>
</protein>
<dbReference type="NCBIfam" id="NF006718">
    <property type="entry name" value="PRK09256.1"/>
    <property type="match status" value="1"/>
</dbReference>
<dbReference type="EMBL" id="AP027728">
    <property type="protein sequence ID" value="BDZ38896.1"/>
    <property type="molecule type" value="Genomic_DNA"/>
</dbReference>
<keyword evidence="6" id="KW-1185">Reference proteome</keyword>
<feature type="region of interest" description="Disordered" evidence="2">
    <location>
        <begin position="200"/>
        <end position="239"/>
    </location>
</feature>
<dbReference type="PANTHER" id="PTHR47814">
    <property type="entry name" value="PEPTIDYL-TRNA HYDROLASE ARFB"/>
    <property type="match status" value="1"/>
</dbReference>
<dbReference type="PANTHER" id="PTHR47814:SF1">
    <property type="entry name" value="PEPTIDYL-TRNA HYDROLASE ARFB"/>
    <property type="match status" value="1"/>
</dbReference>
<dbReference type="SUPFAM" id="SSF75620">
    <property type="entry name" value="Release factor"/>
    <property type="match status" value="1"/>
</dbReference>
<evidence type="ECO:0000313" key="5">
    <source>
        <dbReference type="EMBL" id="BDZ38896.1"/>
    </source>
</evidence>
<sequence>MADAVKPFSAFCLRVGFAAGAFALLLSALLVADFFACAMGCLLCILVVSRRSNMVRRYRRSDARMEGLTSGVNSLGASSPGRPAVGMGQTGGMDDLRVLPGPGAPHGLLIPASELVEQFSRASGPGGQGVNTTDSRVQLSFDIAATAALDDVQRERVLSRLDGRLVGTVLIISAAEHRSQRQNRVAARERLAQLLRASVKPNIVRRSTRPTKGSQRRRLEGKHRRSETKAGRRRPKPSD</sequence>
<dbReference type="Pfam" id="PF00472">
    <property type="entry name" value="RF-1"/>
    <property type="match status" value="1"/>
</dbReference>
<feature type="compositionally biased region" description="Basic residues" evidence="2">
    <location>
        <begin position="206"/>
        <end position="239"/>
    </location>
</feature>
<accession>A0ABM8FT99</accession>
<proteinExistence type="inferred from homology"/>
<keyword evidence="3" id="KW-0812">Transmembrane</keyword>
<feature type="transmembrane region" description="Helical" evidence="3">
    <location>
        <begin position="15"/>
        <end position="48"/>
    </location>
</feature>
<reference evidence="6" key="1">
    <citation type="journal article" date="2019" name="Int. J. Syst. Evol. Microbiol.">
        <title>The Global Catalogue of Microorganisms (GCM) 10K type strain sequencing project: providing services to taxonomists for standard genome sequencing and annotation.</title>
        <authorList>
            <consortium name="The Broad Institute Genomics Platform"/>
            <consortium name="The Broad Institute Genome Sequencing Center for Infectious Disease"/>
            <person name="Wu L."/>
            <person name="Ma J."/>
        </authorList>
    </citation>
    <scope>NUCLEOTIDE SEQUENCE [LARGE SCALE GENOMIC DNA]</scope>
    <source>
        <strain evidence="6">NBRC 106310</strain>
    </source>
</reference>